<evidence type="ECO:0000313" key="1">
    <source>
        <dbReference type="EMBL" id="KAK4269920.1"/>
    </source>
</evidence>
<organism evidence="1 2">
    <name type="scientific">Acacia crassicarpa</name>
    <name type="common">northern wattle</name>
    <dbReference type="NCBI Taxonomy" id="499986"/>
    <lineage>
        <taxon>Eukaryota</taxon>
        <taxon>Viridiplantae</taxon>
        <taxon>Streptophyta</taxon>
        <taxon>Embryophyta</taxon>
        <taxon>Tracheophyta</taxon>
        <taxon>Spermatophyta</taxon>
        <taxon>Magnoliopsida</taxon>
        <taxon>eudicotyledons</taxon>
        <taxon>Gunneridae</taxon>
        <taxon>Pentapetalae</taxon>
        <taxon>rosids</taxon>
        <taxon>fabids</taxon>
        <taxon>Fabales</taxon>
        <taxon>Fabaceae</taxon>
        <taxon>Caesalpinioideae</taxon>
        <taxon>mimosoid clade</taxon>
        <taxon>Acacieae</taxon>
        <taxon>Acacia</taxon>
    </lineage>
</organism>
<evidence type="ECO:0000313" key="2">
    <source>
        <dbReference type="Proteomes" id="UP001293593"/>
    </source>
</evidence>
<keyword evidence="2" id="KW-1185">Reference proteome</keyword>
<sequence length="13" mass="1524">MKCLEPLTNFKLS</sequence>
<name>A0AAE1MMK8_9FABA</name>
<gene>
    <name evidence="1" type="ORF">QN277_023016</name>
</gene>
<dbReference type="Proteomes" id="UP001293593">
    <property type="component" value="Unassembled WGS sequence"/>
</dbReference>
<accession>A0AAE1MMK8</accession>
<comment type="caution">
    <text evidence="1">The sequence shown here is derived from an EMBL/GenBank/DDBJ whole genome shotgun (WGS) entry which is preliminary data.</text>
</comment>
<reference evidence="1" key="1">
    <citation type="submission" date="2023-10" db="EMBL/GenBank/DDBJ databases">
        <title>Chromosome-level genome of the transformable northern wattle, Acacia crassicarpa.</title>
        <authorList>
            <person name="Massaro I."/>
            <person name="Sinha N.R."/>
            <person name="Poethig S."/>
            <person name="Leichty A.R."/>
        </authorList>
    </citation>
    <scope>NUCLEOTIDE SEQUENCE</scope>
    <source>
        <strain evidence="1">Acra3RX</strain>
        <tissue evidence="1">Leaf</tissue>
    </source>
</reference>
<dbReference type="EMBL" id="JAWXYG010000006">
    <property type="protein sequence ID" value="KAK4269920.1"/>
    <property type="molecule type" value="Genomic_DNA"/>
</dbReference>
<proteinExistence type="predicted"/>
<protein>
    <submittedName>
        <fullName evidence="1">Uncharacterized protein</fullName>
    </submittedName>
</protein>